<evidence type="ECO:0000259" key="16">
    <source>
        <dbReference type="Pfam" id="PF00155"/>
    </source>
</evidence>
<evidence type="ECO:0000256" key="14">
    <source>
        <dbReference type="PIRSR" id="PIRSR000517-1"/>
    </source>
</evidence>
<evidence type="ECO:0000256" key="11">
    <source>
        <dbReference type="ARBA" id="ARBA00023232"/>
    </source>
</evidence>
<comment type="pathway">
    <text evidence="2 13">Amino-acid degradation; L-phenylalanine degradation; acetoacetate and fumarate from L-phenylalanine: step 2/6.</text>
</comment>
<dbReference type="InterPro" id="IPR004838">
    <property type="entry name" value="NHTrfase_class1_PyrdxlP-BS"/>
</dbReference>
<dbReference type="Gene3D" id="3.90.1150.10">
    <property type="entry name" value="Aspartate Aminotransferase, domain 1"/>
    <property type="match status" value="1"/>
</dbReference>
<comment type="similarity">
    <text evidence="3 13">Belongs to the class-I pyridoxal-phosphate-dependent aminotransferase family.</text>
</comment>
<dbReference type="PRINTS" id="PR00753">
    <property type="entry name" value="ACCSYNTHASE"/>
</dbReference>
<evidence type="ECO:0000256" key="9">
    <source>
        <dbReference type="ARBA" id="ARBA00022878"/>
    </source>
</evidence>
<dbReference type="InterPro" id="IPR004839">
    <property type="entry name" value="Aminotransferase_I/II_large"/>
</dbReference>
<evidence type="ECO:0000256" key="7">
    <source>
        <dbReference type="ARBA" id="ARBA00022576"/>
    </source>
</evidence>
<dbReference type="Gene3D" id="3.40.640.10">
    <property type="entry name" value="Type I PLP-dependent aspartate aminotransferase-like (Major domain)"/>
    <property type="match status" value="1"/>
</dbReference>
<dbReference type="CDD" id="cd00609">
    <property type="entry name" value="AAT_like"/>
    <property type="match status" value="1"/>
</dbReference>
<dbReference type="WBParaSite" id="TCNE_0000123001-mRNA-1">
    <property type="protein sequence ID" value="TCNE_0000123001-mRNA-1"/>
    <property type="gene ID" value="TCNE_0000123001"/>
</dbReference>
<dbReference type="PANTHER" id="PTHR45744:SF2">
    <property type="entry name" value="TYROSINE AMINOTRANSFERASE"/>
    <property type="match status" value="1"/>
</dbReference>
<feature type="region of interest" description="Disordered" evidence="15">
    <location>
        <begin position="495"/>
        <end position="515"/>
    </location>
</feature>
<evidence type="ECO:0000256" key="3">
    <source>
        <dbReference type="ARBA" id="ARBA00007441"/>
    </source>
</evidence>
<dbReference type="GO" id="GO:0006572">
    <property type="term" value="P:L-tyrosine catabolic process"/>
    <property type="evidence" value="ECO:0007669"/>
    <property type="project" value="UniProtKB-KW"/>
</dbReference>
<evidence type="ECO:0000256" key="8">
    <source>
        <dbReference type="ARBA" id="ARBA00022679"/>
    </source>
</evidence>
<keyword evidence="10 13" id="KW-0663">Pyridoxal phosphate</keyword>
<keyword evidence="7" id="KW-0032">Aminotransferase</keyword>
<dbReference type="EC" id="2.6.1.5" evidence="5 13"/>
<evidence type="ECO:0000256" key="1">
    <source>
        <dbReference type="ARBA" id="ARBA00001933"/>
    </source>
</evidence>
<evidence type="ECO:0000256" key="5">
    <source>
        <dbReference type="ARBA" id="ARBA00012749"/>
    </source>
</evidence>
<evidence type="ECO:0000256" key="10">
    <source>
        <dbReference type="ARBA" id="ARBA00022898"/>
    </source>
</evidence>
<keyword evidence="9" id="KW-0828">Tyrosine catabolism</keyword>
<dbReference type="GO" id="GO:0006559">
    <property type="term" value="P:L-phenylalanine catabolic process"/>
    <property type="evidence" value="ECO:0007669"/>
    <property type="project" value="UniProtKB-UniRule"/>
</dbReference>
<evidence type="ECO:0000256" key="4">
    <source>
        <dbReference type="ARBA" id="ARBA00011738"/>
    </source>
</evidence>
<gene>
    <name evidence="17" type="ORF">TCNE_LOCUS1231</name>
</gene>
<reference evidence="19" key="1">
    <citation type="submission" date="2016-06" db="UniProtKB">
        <authorList>
            <consortium name="WormBaseParasite"/>
        </authorList>
    </citation>
    <scope>IDENTIFICATION</scope>
</reference>
<dbReference type="GO" id="GO:0030170">
    <property type="term" value="F:pyridoxal phosphate binding"/>
    <property type="evidence" value="ECO:0007669"/>
    <property type="project" value="InterPro"/>
</dbReference>
<feature type="domain" description="Aminotransferase class I/classII large" evidence="16">
    <location>
        <begin position="95"/>
        <end position="466"/>
    </location>
</feature>
<organism evidence="18 19">
    <name type="scientific">Toxocara canis</name>
    <name type="common">Canine roundworm</name>
    <dbReference type="NCBI Taxonomy" id="6265"/>
    <lineage>
        <taxon>Eukaryota</taxon>
        <taxon>Metazoa</taxon>
        <taxon>Ecdysozoa</taxon>
        <taxon>Nematoda</taxon>
        <taxon>Chromadorea</taxon>
        <taxon>Rhabditida</taxon>
        <taxon>Spirurina</taxon>
        <taxon>Ascaridomorpha</taxon>
        <taxon>Ascaridoidea</taxon>
        <taxon>Toxocaridae</taxon>
        <taxon>Toxocara</taxon>
    </lineage>
</organism>
<dbReference type="InterPro" id="IPR005957">
    <property type="entry name" value="Tyrosine_aminoTrfase"/>
</dbReference>
<reference evidence="17 18" key="2">
    <citation type="submission" date="2018-11" db="EMBL/GenBank/DDBJ databases">
        <authorList>
            <consortium name="Pathogen Informatics"/>
        </authorList>
    </citation>
    <scope>NUCLEOTIDE SEQUENCE [LARGE SCALE GENOMIC DNA]</scope>
</reference>
<evidence type="ECO:0000256" key="2">
    <source>
        <dbReference type="ARBA" id="ARBA00005203"/>
    </source>
</evidence>
<evidence type="ECO:0000313" key="18">
    <source>
        <dbReference type="Proteomes" id="UP000050794"/>
    </source>
</evidence>
<proteinExistence type="inferred from homology"/>
<accession>A0A183TYB1</accession>
<dbReference type="EMBL" id="UYWY01000842">
    <property type="protein sequence ID" value="VDM25733.1"/>
    <property type="molecule type" value="Genomic_DNA"/>
</dbReference>
<comment type="cofactor">
    <cofactor evidence="1 13 14">
        <name>pyridoxal 5'-phosphate</name>
        <dbReference type="ChEBI" id="CHEBI:597326"/>
    </cofactor>
</comment>
<dbReference type="UniPathway" id="UPA00139">
    <property type="reaction ID" value="UER00338"/>
</dbReference>
<evidence type="ECO:0000313" key="19">
    <source>
        <dbReference type="WBParaSite" id="TCNE_0000123001-mRNA-1"/>
    </source>
</evidence>
<dbReference type="GO" id="GO:0004838">
    <property type="term" value="F:L-tyrosine-2-oxoglutarate transaminase activity"/>
    <property type="evidence" value="ECO:0007669"/>
    <property type="project" value="UniProtKB-UniRule"/>
</dbReference>
<dbReference type="InterPro" id="IPR005958">
    <property type="entry name" value="TyrNic_aminoTrfase"/>
</dbReference>
<evidence type="ECO:0000256" key="12">
    <source>
        <dbReference type="ARBA" id="ARBA00047798"/>
    </source>
</evidence>
<dbReference type="InterPro" id="IPR015422">
    <property type="entry name" value="PyrdxlP-dep_Trfase_small"/>
</dbReference>
<dbReference type="PIRSF" id="PIRSF000517">
    <property type="entry name" value="Tyr_transaminase"/>
    <property type="match status" value="1"/>
</dbReference>
<dbReference type="Proteomes" id="UP000050794">
    <property type="component" value="Unassembled WGS sequence"/>
</dbReference>
<comment type="subunit">
    <text evidence="4 13">Homodimer.</text>
</comment>
<dbReference type="InterPro" id="IPR015424">
    <property type="entry name" value="PyrdxlP-dep_Trfase"/>
</dbReference>
<protein>
    <recommendedName>
        <fullName evidence="6 13">Tyrosine aminotransferase</fullName>
        <shortName evidence="13">TAT</shortName>
        <ecNumber evidence="5 13">2.6.1.5</ecNumber>
    </recommendedName>
</protein>
<evidence type="ECO:0000256" key="13">
    <source>
        <dbReference type="PIRNR" id="PIRNR000517"/>
    </source>
</evidence>
<dbReference type="PANTHER" id="PTHR45744">
    <property type="entry name" value="TYROSINE AMINOTRANSFERASE"/>
    <property type="match status" value="1"/>
</dbReference>
<keyword evidence="18" id="KW-1185">Reference proteome</keyword>
<sequence>MRENDELLLCQKEVQALKQIARADVALSGARPTSASSVLTNFADSLILKQKHQHSPSRENQAWNVFAVSKHAKQTVNPIRRICDTMAVSANANKTMIKLHLGDPTLTGSLPPCPVAVEAIEAALRSRKYNGYGPAVGIFEAREAVARHFTRPQAPITSDDVVLASGCSHALQMAIEALADPADNILVPCPGFPLYSTLMRCHGIEASLLLISAKHMFQDRRYQLDMREGAQINLEHLESLIDQRTRAIIINNPSNPTGIVFSKSHLEEVLRIAYKHRVPIIADEIYGELTYGNVQFVSLATLEPKVPIITCDGIGKRYVVPGWRLGWLIVHDRYGAFSEVRKGLVDLSQKIVGPCALIQGALPMILSETPSSFFNEITGIISENAATAYSRLSRVPGLHPVKPNGAMYMMIGIDEHLYGEETSFVQGLIAEESVFCLPGSAFNAPSWFRIVLTYPLEVTVEACDRITEYCRRRLSTLRRQPQMQVRSSPLLLYGKDADDFSSDTSESEWLASESD</sequence>
<keyword evidence="8" id="KW-0808">Transferase</keyword>
<keyword evidence="11" id="KW-0585">Phenylalanine catabolism</keyword>
<dbReference type="PROSITE" id="PS00105">
    <property type="entry name" value="AA_TRANSFER_CLASS_1"/>
    <property type="match status" value="1"/>
</dbReference>
<dbReference type="SUPFAM" id="SSF53383">
    <property type="entry name" value="PLP-dependent transferases"/>
    <property type="match status" value="1"/>
</dbReference>
<name>A0A183TYB1_TOXCA</name>
<dbReference type="Pfam" id="PF00155">
    <property type="entry name" value="Aminotran_1_2"/>
    <property type="match status" value="1"/>
</dbReference>
<dbReference type="NCBIfam" id="TIGR01264">
    <property type="entry name" value="tyr_amTase_E"/>
    <property type="match status" value="1"/>
</dbReference>
<evidence type="ECO:0000256" key="15">
    <source>
        <dbReference type="SAM" id="MobiDB-lite"/>
    </source>
</evidence>
<evidence type="ECO:0000313" key="17">
    <source>
        <dbReference type="EMBL" id="VDM25733.1"/>
    </source>
</evidence>
<evidence type="ECO:0000256" key="6">
    <source>
        <dbReference type="ARBA" id="ARBA00015959"/>
    </source>
</evidence>
<dbReference type="InterPro" id="IPR015421">
    <property type="entry name" value="PyrdxlP-dep_Trfase_major"/>
</dbReference>
<comment type="function">
    <text evidence="13">Transaminase involved in tyrosine breakdown. Converts tyrosine to p-hydroxyphenylpyruvate.</text>
</comment>
<feature type="modified residue" description="N6-(pyridoxal phosphate)lysine" evidence="14">
    <location>
        <position position="316"/>
    </location>
</feature>
<dbReference type="NCBIfam" id="TIGR01265">
    <property type="entry name" value="tyr_nico_aTase"/>
    <property type="match status" value="1"/>
</dbReference>
<dbReference type="AlphaFoldDB" id="A0A183TYB1"/>
<comment type="catalytic activity">
    <reaction evidence="12 13">
        <text>L-tyrosine + 2-oxoglutarate = 3-(4-hydroxyphenyl)pyruvate + L-glutamate</text>
        <dbReference type="Rhea" id="RHEA:15093"/>
        <dbReference type="ChEBI" id="CHEBI:16810"/>
        <dbReference type="ChEBI" id="CHEBI:29985"/>
        <dbReference type="ChEBI" id="CHEBI:36242"/>
        <dbReference type="ChEBI" id="CHEBI:58315"/>
        <dbReference type="EC" id="2.6.1.5"/>
    </reaction>
</comment>